<dbReference type="InterPro" id="IPR000717">
    <property type="entry name" value="PCI_dom"/>
</dbReference>
<name>A0AAJ0CMH0_9HYPO</name>
<comment type="similarity">
    <text evidence="3">Belongs to the CSN1 family.</text>
</comment>
<reference evidence="8" key="1">
    <citation type="submission" date="2023-06" db="EMBL/GenBank/DDBJ databases">
        <title>Conoideocrella luteorostrata (Hypocreales: Clavicipitaceae), a potential biocontrol fungus for elongate hemlock scale in United States Christmas tree production areas.</title>
        <authorList>
            <person name="Barrett H."/>
            <person name="Lovett B."/>
            <person name="Macias A.M."/>
            <person name="Stajich J.E."/>
            <person name="Kasson M.T."/>
        </authorList>
    </citation>
    <scope>NUCLEOTIDE SEQUENCE</scope>
    <source>
        <strain evidence="8">ARSEF 14590</strain>
    </source>
</reference>
<evidence type="ECO:0000259" key="7">
    <source>
        <dbReference type="PROSITE" id="PS50250"/>
    </source>
</evidence>
<evidence type="ECO:0000313" key="9">
    <source>
        <dbReference type="Proteomes" id="UP001251528"/>
    </source>
</evidence>
<evidence type="ECO:0000256" key="5">
    <source>
        <dbReference type="ARBA" id="ARBA00022790"/>
    </source>
</evidence>
<dbReference type="GO" id="GO:0008180">
    <property type="term" value="C:COP9 signalosome"/>
    <property type="evidence" value="ECO:0007669"/>
    <property type="project" value="UniProtKB-KW"/>
</dbReference>
<dbReference type="InterPro" id="IPR019585">
    <property type="entry name" value="Rpn7/CSN1"/>
</dbReference>
<protein>
    <recommendedName>
        <fullName evidence="7">PCI domain-containing protein</fullName>
    </recommendedName>
</protein>
<keyword evidence="5" id="KW-0736">Signalosome</keyword>
<dbReference type="InterPro" id="IPR036390">
    <property type="entry name" value="WH_DNA-bd_sf"/>
</dbReference>
<organism evidence="8 9">
    <name type="scientific">Conoideocrella luteorostrata</name>
    <dbReference type="NCBI Taxonomy" id="1105319"/>
    <lineage>
        <taxon>Eukaryota</taxon>
        <taxon>Fungi</taxon>
        <taxon>Dikarya</taxon>
        <taxon>Ascomycota</taxon>
        <taxon>Pezizomycotina</taxon>
        <taxon>Sordariomycetes</taxon>
        <taxon>Hypocreomycetidae</taxon>
        <taxon>Hypocreales</taxon>
        <taxon>Clavicipitaceae</taxon>
        <taxon>Conoideocrella</taxon>
    </lineage>
</organism>
<dbReference type="InterPro" id="IPR045135">
    <property type="entry name" value="Rpn7_N"/>
</dbReference>
<dbReference type="Proteomes" id="UP001251528">
    <property type="component" value="Unassembled WGS sequence"/>
</dbReference>
<comment type="subcellular location">
    <subcellularLocation>
        <location evidence="2">Cytoplasm</location>
    </subcellularLocation>
    <subcellularLocation>
        <location evidence="1">Nucleus</location>
    </subcellularLocation>
</comment>
<sequence length="468" mass="52130">MAASETALDFLRNADNPGGVIVHDRPKLDLDLYLQNYAGRTRFDRLLLIGKSSVWLCVDALKAAVNEAKRGKDVSRYRDAWQCLSLVAPDEQEARKDDAWIDRTEMENKAETARLENELKGYRNNLIKESIRMGNEDIGAHFEAIGMLNEAMEAYTKMRQDVGTTKHIMDCGIHLTNVSLLRRDYTMALNNIGKITSLQSGGDEEKTCQGYTRIASGVAYLGLERFDDAAKTFLGTNFNTPPTEYNNVASPNDVAIYGGLLALATMDRKELQSLVLDNQSFRAFLEHEPHIRKAISLYVSGRYSSCLSMLQASRADFLLDIHLQKHIPAIYSKIRSKCIVQYFVPFSCVTLERLGDAFAQPGISIEPELVEMIRDGSLKARIDAKNKLLVAVRPDARVSMQKDAIQVANNYEREAKERLRRISLVAAGLDLVGAKKSAAGPAVGSGVDEAWYEENRNTSYQGGVETFG</sequence>
<evidence type="ECO:0000256" key="4">
    <source>
        <dbReference type="ARBA" id="ARBA00022490"/>
    </source>
</evidence>
<dbReference type="PROSITE" id="PS50250">
    <property type="entry name" value="PCI"/>
    <property type="match status" value="1"/>
</dbReference>
<feature type="domain" description="PCI" evidence="7">
    <location>
        <begin position="236"/>
        <end position="396"/>
    </location>
</feature>
<evidence type="ECO:0000256" key="6">
    <source>
        <dbReference type="ARBA" id="ARBA00023242"/>
    </source>
</evidence>
<dbReference type="PANTHER" id="PTHR14145:SF2">
    <property type="entry name" value="COP9 SIGNALOSOME COMPLEX SUBUNIT 1"/>
    <property type="match status" value="1"/>
</dbReference>
<dbReference type="PANTHER" id="PTHR14145">
    <property type="entry name" value="26S PROTESOME SUBUNIT 6"/>
    <property type="match status" value="1"/>
</dbReference>
<evidence type="ECO:0000313" key="8">
    <source>
        <dbReference type="EMBL" id="KAK2594528.1"/>
    </source>
</evidence>
<dbReference type="EMBL" id="JASWJB010000165">
    <property type="protein sequence ID" value="KAK2594528.1"/>
    <property type="molecule type" value="Genomic_DNA"/>
</dbReference>
<keyword evidence="4" id="KW-0963">Cytoplasm</keyword>
<comment type="caution">
    <text evidence="8">The sequence shown here is derived from an EMBL/GenBank/DDBJ whole genome shotgun (WGS) entry which is preliminary data.</text>
</comment>
<gene>
    <name evidence="8" type="ORF">QQS21_007747</name>
</gene>
<evidence type="ECO:0000256" key="3">
    <source>
        <dbReference type="ARBA" id="ARBA00008793"/>
    </source>
</evidence>
<evidence type="ECO:0000256" key="2">
    <source>
        <dbReference type="ARBA" id="ARBA00004496"/>
    </source>
</evidence>
<dbReference type="Pfam" id="PF10602">
    <property type="entry name" value="RPN7"/>
    <property type="match status" value="1"/>
</dbReference>
<keyword evidence="6" id="KW-0539">Nucleus</keyword>
<proteinExistence type="inferred from homology"/>
<evidence type="ECO:0000256" key="1">
    <source>
        <dbReference type="ARBA" id="ARBA00004123"/>
    </source>
</evidence>
<keyword evidence="9" id="KW-1185">Reference proteome</keyword>
<accession>A0AAJ0CMH0</accession>
<dbReference type="SMART" id="SM00088">
    <property type="entry name" value="PINT"/>
    <property type="match status" value="1"/>
</dbReference>
<dbReference type="AlphaFoldDB" id="A0AAJ0CMH0"/>
<dbReference type="SUPFAM" id="SSF46785">
    <property type="entry name" value="Winged helix' DNA-binding domain"/>
    <property type="match status" value="1"/>
</dbReference>
<dbReference type="Gene3D" id="1.25.40.570">
    <property type="match status" value="1"/>
</dbReference>
<dbReference type="GO" id="GO:0005737">
    <property type="term" value="C:cytoplasm"/>
    <property type="evidence" value="ECO:0007669"/>
    <property type="project" value="UniProtKB-SubCell"/>
</dbReference>
<dbReference type="Pfam" id="PF01399">
    <property type="entry name" value="PCI"/>
    <property type="match status" value="1"/>
</dbReference>